<dbReference type="Proteomes" id="UP000644507">
    <property type="component" value="Unassembled WGS sequence"/>
</dbReference>
<keyword evidence="4" id="KW-1185">Reference proteome</keyword>
<comment type="caution">
    <text evidence="3">The sequence shown here is derived from an EMBL/GenBank/DDBJ whole genome shotgun (WGS) entry which is preliminary data.</text>
</comment>
<dbReference type="EMBL" id="BMXI01000014">
    <property type="protein sequence ID" value="GHC60989.1"/>
    <property type="molecule type" value="Genomic_DNA"/>
</dbReference>
<dbReference type="RefSeq" id="WP_189571666.1">
    <property type="nucleotide sequence ID" value="NZ_BMXI01000014.1"/>
</dbReference>
<sequence length="740" mass="83063">MKFSSICNALALIAVVFLPRVSASDPLVLGKAEGRFEVGKLLAQDDFTDLSNWKVQIEKRGDENAAWVESRDGWLDCYLPGRGATIWFKEKLKTRVSIVYEVVCPQVSPGVKGMSPRDINNFWLASDPGGGSLFDEKRYTGKFSSYDKIHGYYASTGGGGAGSANRTVRLRRYPREVNGEHAAHLFLNDKDEQKDYLIRPDEVMTVQLVAYDDLIQYIVDGKVVYEAEYGDLAQMERLSSGGEKATFPTRYTKRHFPFYQEGYFGFRMVGTHHRYRNFRVYELQPPSPVEVSVSSVEELREAVKESNRHIRMTPGTYVIEDLENDANVVHFTGSNNEINLTDVKFEIPLEVIRKMRRSRGGEQAVLLLSGDRITLIGLKTENTYPNGKSKVTDFGSYNQQSELHPPHAIVELRANGDDIILRGLHMTVRGSSPYGYGNMYGIGGGAAMSLRKHSGILAKGNRPIIEDCYVKMEAFGHAIFFQGGDNILVRNCTVEGEIRRSDELYQEKDKDDLARKFNYQLQWPDSVKGLPIPRDHMINLAEDGIRAYPGARHVKVENCRVSKMRAGVKLYLARSAEVYDCVVTDCIVQGYSLPSKGKIVRCSGNAAYGPLLYIHTNSNNSQNIDLTVLPATETLGDHPLAAIRGTRNRVRFKASEGPEPVVLRPIIVGYQMRFDFLSVDFPKVPPGYEKHFAKHADEHYRAEENTIINETGHPVVLGDQSRDNAIESKGRVTDLGRNSH</sequence>
<proteinExistence type="predicted"/>
<evidence type="ECO:0000313" key="4">
    <source>
        <dbReference type="Proteomes" id="UP000644507"/>
    </source>
</evidence>
<dbReference type="InterPro" id="IPR011050">
    <property type="entry name" value="Pectin_lyase_fold/virulence"/>
</dbReference>
<dbReference type="SUPFAM" id="SSF51126">
    <property type="entry name" value="Pectin lyase-like"/>
    <property type="match status" value="1"/>
</dbReference>
<feature type="domain" description="DUF6250" evidence="2">
    <location>
        <begin position="82"/>
        <end position="229"/>
    </location>
</feature>
<feature type="chain" id="PRO_5037434286" description="DUF6250 domain-containing protein" evidence="1">
    <location>
        <begin position="24"/>
        <end position="740"/>
    </location>
</feature>
<evidence type="ECO:0000256" key="1">
    <source>
        <dbReference type="SAM" id="SignalP"/>
    </source>
</evidence>
<reference evidence="3" key="1">
    <citation type="journal article" date="2014" name="Int. J. Syst. Evol. Microbiol.">
        <title>Complete genome sequence of Corynebacterium casei LMG S-19264T (=DSM 44701T), isolated from a smear-ripened cheese.</title>
        <authorList>
            <consortium name="US DOE Joint Genome Institute (JGI-PGF)"/>
            <person name="Walter F."/>
            <person name="Albersmeier A."/>
            <person name="Kalinowski J."/>
            <person name="Ruckert C."/>
        </authorList>
    </citation>
    <scope>NUCLEOTIDE SEQUENCE</scope>
    <source>
        <strain evidence="3">KCTC 12988</strain>
    </source>
</reference>
<evidence type="ECO:0000313" key="3">
    <source>
        <dbReference type="EMBL" id="GHC60989.1"/>
    </source>
</evidence>
<reference evidence="3" key="2">
    <citation type="submission" date="2020-09" db="EMBL/GenBank/DDBJ databases">
        <authorList>
            <person name="Sun Q."/>
            <person name="Kim S."/>
        </authorList>
    </citation>
    <scope>NUCLEOTIDE SEQUENCE</scope>
    <source>
        <strain evidence="3">KCTC 12988</strain>
    </source>
</reference>
<dbReference type="Gene3D" id="2.160.20.10">
    <property type="entry name" value="Single-stranded right-handed beta-helix, Pectin lyase-like"/>
    <property type="match status" value="1"/>
</dbReference>
<dbReference type="AlphaFoldDB" id="A0A918TXF4"/>
<organism evidence="3 4">
    <name type="scientific">Roseibacillus persicicus</name>
    <dbReference type="NCBI Taxonomy" id="454148"/>
    <lineage>
        <taxon>Bacteria</taxon>
        <taxon>Pseudomonadati</taxon>
        <taxon>Verrucomicrobiota</taxon>
        <taxon>Verrucomicrobiia</taxon>
        <taxon>Verrucomicrobiales</taxon>
        <taxon>Verrucomicrobiaceae</taxon>
        <taxon>Roseibacillus</taxon>
    </lineage>
</organism>
<dbReference type="InterPro" id="IPR046217">
    <property type="entry name" value="DUF6250"/>
</dbReference>
<dbReference type="Gene3D" id="2.60.120.200">
    <property type="match status" value="1"/>
</dbReference>
<gene>
    <name evidence="3" type="ORF">GCM10007100_30310</name>
</gene>
<accession>A0A918TXF4</accession>
<dbReference type="InterPro" id="IPR012334">
    <property type="entry name" value="Pectin_lyas_fold"/>
</dbReference>
<protein>
    <recommendedName>
        <fullName evidence="2">DUF6250 domain-containing protein</fullName>
    </recommendedName>
</protein>
<feature type="signal peptide" evidence="1">
    <location>
        <begin position="1"/>
        <end position="23"/>
    </location>
</feature>
<name>A0A918TXF4_9BACT</name>
<keyword evidence="1" id="KW-0732">Signal</keyword>
<evidence type="ECO:0000259" key="2">
    <source>
        <dbReference type="Pfam" id="PF19763"/>
    </source>
</evidence>
<dbReference type="Pfam" id="PF19763">
    <property type="entry name" value="DUF6250"/>
    <property type="match status" value="1"/>
</dbReference>